<dbReference type="EMBL" id="BARV01040450">
    <property type="protein sequence ID" value="GAI54133.1"/>
    <property type="molecule type" value="Genomic_DNA"/>
</dbReference>
<accession>X1PE74</accession>
<reference evidence="2" key="1">
    <citation type="journal article" date="2014" name="Front. Microbiol.">
        <title>High frequency of phylogenetically diverse reductive dehalogenase-homologous genes in deep subseafloor sedimentary metagenomes.</title>
        <authorList>
            <person name="Kawai M."/>
            <person name="Futagami T."/>
            <person name="Toyoda A."/>
            <person name="Takaki Y."/>
            <person name="Nishi S."/>
            <person name="Hori S."/>
            <person name="Arai W."/>
            <person name="Tsubouchi T."/>
            <person name="Morono Y."/>
            <person name="Uchiyama I."/>
            <person name="Ito T."/>
            <person name="Fujiyama A."/>
            <person name="Inagaki F."/>
            <person name="Takami H."/>
        </authorList>
    </citation>
    <scope>NUCLEOTIDE SEQUENCE</scope>
    <source>
        <strain evidence="2">Expedition CK06-06</strain>
    </source>
</reference>
<gene>
    <name evidence="2" type="ORF">S06H3_61627</name>
</gene>
<feature type="non-terminal residue" evidence="2">
    <location>
        <position position="1"/>
    </location>
</feature>
<feature type="domain" description="FHA" evidence="1">
    <location>
        <begin position="1"/>
        <end position="50"/>
    </location>
</feature>
<dbReference type="Gene3D" id="2.60.200.20">
    <property type="match status" value="1"/>
</dbReference>
<dbReference type="PANTHER" id="PTHR46210:SF1">
    <property type="entry name" value="FHA DOMAIN-CONTAINING PROTEIN"/>
    <property type="match status" value="1"/>
</dbReference>
<dbReference type="Pfam" id="PF00498">
    <property type="entry name" value="FHA"/>
    <property type="match status" value="1"/>
</dbReference>
<organism evidence="2">
    <name type="scientific">marine sediment metagenome</name>
    <dbReference type="NCBI Taxonomy" id="412755"/>
    <lineage>
        <taxon>unclassified sequences</taxon>
        <taxon>metagenomes</taxon>
        <taxon>ecological metagenomes</taxon>
    </lineage>
</organism>
<comment type="caution">
    <text evidence="2">The sequence shown here is derived from an EMBL/GenBank/DDBJ whole genome shotgun (WGS) entry which is preliminary data.</text>
</comment>
<dbReference type="PROSITE" id="PS50006">
    <property type="entry name" value="FHA_DOMAIN"/>
    <property type="match status" value="1"/>
</dbReference>
<evidence type="ECO:0000259" key="1">
    <source>
        <dbReference type="PROSITE" id="PS50006"/>
    </source>
</evidence>
<dbReference type="SMART" id="SM00240">
    <property type="entry name" value="FHA"/>
    <property type="match status" value="1"/>
</dbReference>
<proteinExistence type="predicted"/>
<dbReference type="InterPro" id="IPR008984">
    <property type="entry name" value="SMAD_FHA_dom_sf"/>
</dbReference>
<dbReference type="AlphaFoldDB" id="X1PE74"/>
<name>X1PE74_9ZZZZ</name>
<sequence length="74" mass="8378">TSIGRNIDGDIFLDDITVSRNHAEIINDKGIYIITDKESTNGTYINGIREKEKTLINNDKIQIGRIKMVFLTPL</sequence>
<protein>
    <recommendedName>
        <fullName evidence="1">FHA domain-containing protein</fullName>
    </recommendedName>
</protein>
<dbReference type="InterPro" id="IPR000253">
    <property type="entry name" value="FHA_dom"/>
</dbReference>
<evidence type="ECO:0000313" key="2">
    <source>
        <dbReference type="EMBL" id="GAI54133.1"/>
    </source>
</evidence>
<dbReference type="SUPFAM" id="SSF49879">
    <property type="entry name" value="SMAD/FHA domain"/>
    <property type="match status" value="1"/>
</dbReference>
<dbReference type="PANTHER" id="PTHR46210">
    <property type="entry name" value="FHA DOMAIN-CONTAINING PROTEIN"/>
    <property type="match status" value="1"/>
</dbReference>